<dbReference type="SUPFAM" id="SSF143555">
    <property type="entry name" value="FwdE-like"/>
    <property type="match status" value="1"/>
</dbReference>
<dbReference type="Proteomes" id="UP000000674">
    <property type="component" value="Chromosome"/>
</dbReference>
<protein>
    <submittedName>
        <fullName evidence="6">Formylmethanofuran dehydrogenase, subunit E</fullName>
        <ecNumber evidence="6">1.2.99.5</ecNumber>
    </submittedName>
</protein>
<evidence type="ECO:0000313" key="7">
    <source>
        <dbReference type="Proteomes" id="UP000000674"/>
    </source>
</evidence>
<dbReference type="STRING" id="349307.Mthe_1665"/>
<dbReference type="Pfam" id="PF01258">
    <property type="entry name" value="zf-dskA_traR"/>
    <property type="match status" value="1"/>
</dbReference>
<name>A0B9Q7_METTP</name>
<dbReference type="PANTHER" id="PTHR39418">
    <property type="entry name" value="DEHYDROGENASE-RELATED"/>
    <property type="match status" value="1"/>
</dbReference>
<dbReference type="InterPro" id="IPR053194">
    <property type="entry name" value="tRNA_methyltr_O"/>
</dbReference>
<keyword evidence="3" id="KW-0862">Zinc</keyword>
<evidence type="ECO:0000256" key="2">
    <source>
        <dbReference type="ARBA" id="ARBA00022771"/>
    </source>
</evidence>
<accession>A0B9Q7</accession>
<feature type="domain" description="Formylmethanofuran dehydrogenase subunit E" evidence="5">
    <location>
        <begin position="14"/>
        <end position="130"/>
    </location>
</feature>
<keyword evidence="1" id="KW-0479">Metal-binding</keyword>
<evidence type="ECO:0000256" key="1">
    <source>
        <dbReference type="ARBA" id="ARBA00022723"/>
    </source>
</evidence>
<keyword evidence="7" id="KW-1185">Reference proteome</keyword>
<dbReference type="GO" id="GO:0016491">
    <property type="term" value="F:oxidoreductase activity"/>
    <property type="evidence" value="ECO:0007669"/>
    <property type="project" value="UniProtKB-KW"/>
</dbReference>
<evidence type="ECO:0000259" key="5">
    <source>
        <dbReference type="Pfam" id="PF02663"/>
    </source>
</evidence>
<dbReference type="Pfam" id="PF02663">
    <property type="entry name" value="FmdE"/>
    <property type="match status" value="1"/>
</dbReference>
<dbReference type="KEGG" id="mtp:Mthe_1665"/>
<evidence type="ECO:0000256" key="3">
    <source>
        <dbReference type="ARBA" id="ARBA00022833"/>
    </source>
</evidence>
<reference evidence="6 7" key="1">
    <citation type="submission" date="2006-10" db="EMBL/GenBank/DDBJ databases">
        <title>Complete sequence of Methanosaeta thermophila PT.</title>
        <authorList>
            <consortium name="US DOE Joint Genome Institute"/>
            <person name="Copeland A."/>
            <person name="Lucas S."/>
            <person name="Lapidus A."/>
            <person name="Barry K."/>
            <person name="Detter J.C."/>
            <person name="Glavina del Rio T."/>
            <person name="Hammon N."/>
            <person name="Israni S."/>
            <person name="Pitluck S."/>
            <person name="Chain P."/>
            <person name="Malfatti S."/>
            <person name="Shin M."/>
            <person name="Vergez L."/>
            <person name="Schmutz J."/>
            <person name="Larimer F."/>
            <person name="Land M."/>
            <person name="Hauser L."/>
            <person name="Kyrpides N."/>
            <person name="Kim E."/>
            <person name="Smith K.S."/>
            <person name="Ingram-Smith C."/>
            <person name="Richardson P."/>
        </authorList>
    </citation>
    <scope>NUCLEOTIDE SEQUENCE [LARGE SCALE GENOMIC DNA]</scope>
    <source>
        <strain evidence="7">DSM 6194 / JCM 14653 / NBRC 101360 / PT</strain>
    </source>
</reference>
<dbReference type="PANTHER" id="PTHR39418:SF1">
    <property type="entry name" value="DEHYDROGENASE"/>
    <property type="match status" value="1"/>
</dbReference>
<dbReference type="InterPro" id="IPR026328">
    <property type="entry name" value="FmdE"/>
</dbReference>
<dbReference type="EMBL" id="CP000477">
    <property type="protein sequence ID" value="ABK15431.1"/>
    <property type="molecule type" value="Genomic_DNA"/>
</dbReference>
<evidence type="ECO:0000259" key="4">
    <source>
        <dbReference type="Pfam" id="PF01258"/>
    </source>
</evidence>
<dbReference type="InterPro" id="IPR003814">
    <property type="entry name" value="FmdEsu_dom"/>
</dbReference>
<dbReference type="GO" id="GO:0008270">
    <property type="term" value="F:zinc ion binding"/>
    <property type="evidence" value="ECO:0007669"/>
    <property type="project" value="UniProtKB-KW"/>
</dbReference>
<dbReference type="AlphaFoldDB" id="A0B9Q7"/>
<proteinExistence type="predicted"/>
<sequence>MPIMEDDLKRAIEFHGHMCPGLAIGYRVAKYVMNHYRRSEDEELVAVVENNSCSVDAIQEMLGCTFGKGNLIFVDNGKQVFTFYHRGDGNAIRIYFRDDILQEIFRDGRGEEARSKATEAILSAPDEVILSVRNVNIPEPPRARIYPSIKCQECGESFMEIRGKVVNGKIVCEECFSRLA</sequence>
<dbReference type="EC" id="1.2.99.5" evidence="6"/>
<dbReference type="Gene3D" id="3.30.1330.130">
    <property type="match status" value="1"/>
</dbReference>
<dbReference type="PIRSF" id="PIRSF006578">
    <property type="entry name" value="FwdE"/>
    <property type="match status" value="1"/>
</dbReference>
<keyword evidence="2" id="KW-0863">Zinc-finger</keyword>
<evidence type="ECO:0000313" key="6">
    <source>
        <dbReference type="EMBL" id="ABK15431.1"/>
    </source>
</evidence>
<organism evidence="6 7">
    <name type="scientific">Methanothrix thermoacetophila (strain DSM 6194 / JCM 14653 / NBRC 101360 / PT)</name>
    <name type="common">Methanosaeta thermophila</name>
    <dbReference type="NCBI Taxonomy" id="349307"/>
    <lineage>
        <taxon>Archaea</taxon>
        <taxon>Methanobacteriati</taxon>
        <taxon>Methanobacteriota</taxon>
        <taxon>Stenosarchaea group</taxon>
        <taxon>Methanomicrobia</taxon>
        <taxon>Methanotrichales</taxon>
        <taxon>Methanotrichaceae</taxon>
        <taxon>Methanothrix</taxon>
    </lineage>
</organism>
<dbReference type="InterPro" id="IPR000962">
    <property type="entry name" value="Znf_DskA_TraR"/>
</dbReference>
<feature type="domain" description="Zinc finger DksA/TraR C4-type" evidence="4">
    <location>
        <begin position="144"/>
        <end position="178"/>
    </location>
</feature>
<gene>
    <name evidence="6" type="ordered locus">Mthe_1665</name>
</gene>
<dbReference type="HOGENOM" id="CLU_087508_0_0_2"/>
<keyword evidence="6" id="KW-0560">Oxidoreductase</keyword>